<dbReference type="EMBL" id="JANPWB010000011">
    <property type="protein sequence ID" value="KAJ1130800.1"/>
    <property type="molecule type" value="Genomic_DNA"/>
</dbReference>
<evidence type="ECO:0000313" key="2">
    <source>
        <dbReference type="EMBL" id="KAJ1130800.1"/>
    </source>
</evidence>
<reference evidence="2" key="1">
    <citation type="journal article" date="2022" name="bioRxiv">
        <title>Sequencing and chromosome-scale assembly of the giantPleurodeles waltlgenome.</title>
        <authorList>
            <person name="Brown T."/>
            <person name="Elewa A."/>
            <person name="Iarovenko S."/>
            <person name="Subramanian E."/>
            <person name="Araus A.J."/>
            <person name="Petzold A."/>
            <person name="Susuki M."/>
            <person name="Suzuki K.-i.T."/>
            <person name="Hayashi T."/>
            <person name="Toyoda A."/>
            <person name="Oliveira C."/>
            <person name="Osipova E."/>
            <person name="Leigh N.D."/>
            <person name="Simon A."/>
            <person name="Yun M.H."/>
        </authorList>
    </citation>
    <scope>NUCLEOTIDE SEQUENCE</scope>
    <source>
        <strain evidence="2">20211129_DDA</strain>
        <tissue evidence="2">Liver</tissue>
    </source>
</reference>
<gene>
    <name evidence="2" type="ORF">NDU88_009147</name>
</gene>
<name>A0AAV7PRX7_PLEWA</name>
<comment type="caution">
    <text evidence="2">The sequence shown here is derived from an EMBL/GenBank/DDBJ whole genome shotgun (WGS) entry which is preliminary data.</text>
</comment>
<dbReference type="AlphaFoldDB" id="A0AAV7PRX7"/>
<dbReference type="Proteomes" id="UP001066276">
    <property type="component" value="Chromosome 7"/>
</dbReference>
<proteinExistence type="predicted"/>
<sequence length="87" mass="9903">MRVRGLATRQNGRLGVELCRTVGLVSGTVALRGRRVPCLNHQRGTEGCYHRGRRRPGARRARSPPRPWVIQQPDLQQREGLEQLRTP</sequence>
<keyword evidence="3" id="KW-1185">Reference proteome</keyword>
<feature type="compositionally biased region" description="Basic residues" evidence="1">
    <location>
        <begin position="50"/>
        <end position="63"/>
    </location>
</feature>
<evidence type="ECO:0000313" key="3">
    <source>
        <dbReference type="Proteomes" id="UP001066276"/>
    </source>
</evidence>
<evidence type="ECO:0000256" key="1">
    <source>
        <dbReference type="SAM" id="MobiDB-lite"/>
    </source>
</evidence>
<protein>
    <submittedName>
        <fullName evidence="2">Uncharacterized protein</fullName>
    </submittedName>
</protein>
<organism evidence="2 3">
    <name type="scientific">Pleurodeles waltl</name>
    <name type="common">Iberian ribbed newt</name>
    <dbReference type="NCBI Taxonomy" id="8319"/>
    <lineage>
        <taxon>Eukaryota</taxon>
        <taxon>Metazoa</taxon>
        <taxon>Chordata</taxon>
        <taxon>Craniata</taxon>
        <taxon>Vertebrata</taxon>
        <taxon>Euteleostomi</taxon>
        <taxon>Amphibia</taxon>
        <taxon>Batrachia</taxon>
        <taxon>Caudata</taxon>
        <taxon>Salamandroidea</taxon>
        <taxon>Salamandridae</taxon>
        <taxon>Pleurodelinae</taxon>
        <taxon>Pleurodeles</taxon>
    </lineage>
</organism>
<feature type="compositionally biased region" description="Basic and acidic residues" evidence="1">
    <location>
        <begin position="76"/>
        <end position="87"/>
    </location>
</feature>
<feature type="region of interest" description="Disordered" evidence="1">
    <location>
        <begin position="46"/>
        <end position="87"/>
    </location>
</feature>
<accession>A0AAV7PRX7</accession>